<evidence type="ECO:0000256" key="7">
    <source>
        <dbReference type="ARBA" id="ARBA00037078"/>
    </source>
</evidence>
<comment type="function">
    <text evidence="7">Involved in transport of proteins from the cis/medial-Golgi to the trans-Golgi network.</text>
</comment>
<protein>
    <submittedName>
        <fullName evidence="12">Golgi SNAP receptor complex member 2-like</fullName>
    </submittedName>
</protein>
<dbReference type="GO" id="GO:0015031">
    <property type="term" value="P:protein transport"/>
    <property type="evidence" value="ECO:0007669"/>
    <property type="project" value="UniProtKB-KW"/>
</dbReference>
<keyword evidence="3" id="KW-0653">Protein transport</keyword>
<comment type="caution">
    <text evidence="12">The sequence shown here is derived from an EMBL/GenBank/DDBJ whole genome shotgun (WGS) entry which is preliminary data.</text>
</comment>
<evidence type="ECO:0000256" key="1">
    <source>
        <dbReference type="ARBA" id="ARBA00022448"/>
    </source>
</evidence>
<keyword evidence="4 11" id="KW-1133">Transmembrane helix</keyword>
<evidence type="ECO:0000256" key="6">
    <source>
        <dbReference type="ARBA" id="ARBA00023136"/>
    </source>
</evidence>
<dbReference type="OrthoDB" id="158360at2759"/>
<feature type="coiled-coil region" evidence="10">
    <location>
        <begin position="78"/>
        <end position="105"/>
    </location>
</feature>
<keyword evidence="12" id="KW-0675">Receptor</keyword>
<dbReference type="FunCoup" id="A0A1V9XI74">
    <property type="interactions" value="1950"/>
</dbReference>
<gene>
    <name evidence="12" type="ORF">BIW11_09976</name>
</gene>
<keyword evidence="5" id="KW-0333">Golgi apparatus</keyword>
<dbReference type="Pfam" id="PF12352">
    <property type="entry name" value="V-SNARE_C"/>
    <property type="match status" value="1"/>
</dbReference>
<dbReference type="GO" id="GO:0000149">
    <property type="term" value="F:SNARE binding"/>
    <property type="evidence" value="ECO:0007669"/>
    <property type="project" value="TreeGrafter"/>
</dbReference>
<evidence type="ECO:0000256" key="9">
    <source>
        <dbReference type="ARBA" id="ARBA00038172"/>
    </source>
</evidence>
<dbReference type="PANTHER" id="PTHR21230">
    <property type="entry name" value="VESICLE TRANSPORT V-SNARE PROTEIN VTI1-RELATED"/>
    <property type="match status" value="1"/>
</dbReference>
<proteinExistence type="inferred from homology"/>
<dbReference type="PIRSF" id="PIRSF028865">
    <property type="entry name" value="Membrin-2"/>
    <property type="match status" value="1"/>
</dbReference>
<feature type="transmembrane region" description="Helical" evidence="11">
    <location>
        <begin position="187"/>
        <end position="207"/>
    </location>
</feature>
<accession>A0A1V9XI74</accession>
<dbReference type="GO" id="GO:0012507">
    <property type="term" value="C:ER to Golgi transport vesicle membrane"/>
    <property type="evidence" value="ECO:0007669"/>
    <property type="project" value="TreeGrafter"/>
</dbReference>
<organism evidence="12 13">
    <name type="scientific">Tropilaelaps mercedesae</name>
    <dbReference type="NCBI Taxonomy" id="418985"/>
    <lineage>
        <taxon>Eukaryota</taxon>
        <taxon>Metazoa</taxon>
        <taxon>Ecdysozoa</taxon>
        <taxon>Arthropoda</taxon>
        <taxon>Chelicerata</taxon>
        <taxon>Arachnida</taxon>
        <taxon>Acari</taxon>
        <taxon>Parasitiformes</taxon>
        <taxon>Mesostigmata</taxon>
        <taxon>Gamasina</taxon>
        <taxon>Dermanyssoidea</taxon>
        <taxon>Laelapidae</taxon>
        <taxon>Tropilaelaps</taxon>
    </lineage>
</organism>
<keyword evidence="2 11" id="KW-0812">Transmembrane</keyword>
<dbReference type="GO" id="GO:0005794">
    <property type="term" value="C:Golgi apparatus"/>
    <property type="evidence" value="ECO:0007669"/>
    <property type="project" value="UniProtKB-SubCell"/>
</dbReference>
<evidence type="ECO:0000256" key="4">
    <source>
        <dbReference type="ARBA" id="ARBA00022989"/>
    </source>
</evidence>
<comment type="similarity">
    <text evidence="9">Belongs to the GOSR2 family.</text>
</comment>
<dbReference type="PANTHER" id="PTHR21230:SF1">
    <property type="entry name" value="GOLGI SNAP RECEPTOR COMPLEX MEMBER 2"/>
    <property type="match status" value="1"/>
</dbReference>
<evidence type="ECO:0000256" key="10">
    <source>
        <dbReference type="SAM" id="Coils"/>
    </source>
</evidence>
<keyword evidence="13" id="KW-1185">Reference proteome</keyword>
<dbReference type="GO" id="GO:0006906">
    <property type="term" value="P:vesicle fusion"/>
    <property type="evidence" value="ECO:0007669"/>
    <property type="project" value="TreeGrafter"/>
</dbReference>
<dbReference type="InterPro" id="IPR027027">
    <property type="entry name" value="GOSR2/Membrin/Bos1"/>
</dbReference>
<dbReference type="GO" id="GO:0005789">
    <property type="term" value="C:endoplasmic reticulum membrane"/>
    <property type="evidence" value="ECO:0007669"/>
    <property type="project" value="TreeGrafter"/>
</dbReference>
<dbReference type="GO" id="GO:0031201">
    <property type="term" value="C:SNARE complex"/>
    <property type="evidence" value="ECO:0007669"/>
    <property type="project" value="TreeGrafter"/>
</dbReference>
<evidence type="ECO:0000313" key="12">
    <source>
        <dbReference type="EMBL" id="OQR73073.1"/>
    </source>
</evidence>
<name>A0A1V9XI74_9ACAR</name>
<dbReference type="STRING" id="418985.A0A1V9XI74"/>
<comment type="subcellular location">
    <subcellularLocation>
        <location evidence="8">Golgi apparatus</location>
        <location evidence="8">cis-Golgi network membrane</location>
        <topology evidence="8">Single-pass type IV membrane protein</topology>
    </subcellularLocation>
</comment>
<dbReference type="Proteomes" id="UP000192247">
    <property type="component" value="Unassembled WGS sequence"/>
</dbReference>
<evidence type="ECO:0000256" key="3">
    <source>
        <dbReference type="ARBA" id="ARBA00022927"/>
    </source>
</evidence>
<dbReference type="InParanoid" id="A0A1V9XI74"/>
<evidence type="ECO:0000256" key="2">
    <source>
        <dbReference type="ARBA" id="ARBA00022692"/>
    </source>
</evidence>
<dbReference type="GO" id="GO:0005484">
    <property type="term" value="F:SNAP receptor activity"/>
    <property type="evidence" value="ECO:0007669"/>
    <property type="project" value="InterPro"/>
</dbReference>
<keyword evidence="10" id="KW-0175">Coiled coil</keyword>
<keyword evidence="1" id="KW-0813">Transport</keyword>
<evidence type="ECO:0000256" key="5">
    <source>
        <dbReference type="ARBA" id="ARBA00023034"/>
    </source>
</evidence>
<reference evidence="12 13" key="1">
    <citation type="journal article" date="2017" name="Gigascience">
        <title>Draft genome of the honey bee ectoparasitic mite, Tropilaelaps mercedesae, is shaped by the parasitic life history.</title>
        <authorList>
            <person name="Dong X."/>
            <person name="Armstrong S.D."/>
            <person name="Xia D."/>
            <person name="Makepeace B.L."/>
            <person name="Darby A.C."/>
            <person name="Kadowaki T."/>
        </authorList>
    </citation>
    <scope>NUCLEOTIDE SEQUENCE [LARGE SCALE GENOMIC DNA]</scope>
    <source>
        <strain evidence="12">Wuxi-XJTLU</strain>
    </source>
</reference>
<evidence type="ECO:0000256" key="8">
    <source>
        <dbReference type="ARBA" id="ARBA00037862"/>
    </source>
</evidence>
<evidence type="ECO:0000256" key="11">
    <source>
        <dbReference type="SAM" id="Phobius"/>
    </source>
</evidence>
<dbReference type="EMBL" id="MNPL01010528">
    <property type="protein sequence ID" value="OQR73073.1"/>
    <property type="molecule type" value="Genomic_DNA"/>
</dbReference>
<sequence>MEELYHRTRYEMEEVDRAFRRFDHTKDEEELDTFIDHLIERIFSNCERLNILVHKEPASRRHLAMQKVDQLKYDARHLKTAQENMRRKREEKRAHERNREELLHRTFRANDTSIDMDHMLAFHTKAQDANRNVDDLISHGGSILDSLREQKARLVRSQKQIFDILNQLGMSNTVMRLIEKRGSQDKYILFGGMVATCIIMILIVVYVY</sequence>
<dbReference type="GO" id="GO:0031902">
    <property type="term" value="C:late endosome membrane"/>
    <property type="evidence" value="ECO:0007669"/>
    <property type="project" value="TreeGrafter"/>
</dbReference>
<keyword evidence="6 11" id="KW-0472">Membrane</keyword>
<dbReference type="CDD" id="cd15863">
    <property type="entry name" value="SNARE_GS27"/>
    <property type="match status" value="1"/>
</dbReference>
<evidence type="ECO:0000313" key="13">
    <source>
        <dbReference type="Proteomes" id="UP000192247"/>
    </source>
</evidence>
<dbReference type="AlphaFoldDB" id="A0A1V9XI74"/>